<sequence length="182" mass="20478">MKKRAYIYVLMVAVSTFIVSCASSSKPTDMAKANEVAALVNQDNYTFMATRAYPMDQTTINVMSAMRPAGGAFRLLDLSYGYGFKLQPNELNVDLPYFGRVFTPSFDTSKNGLKFNSKNFNITKKQDKKKVSYTIRVNDVQGVQALYMDVYNNGKAFLSVNANDRQPISYDGYIQSTKKDDK</sequence>
<reference evidence="2 3" key="1">
    <citation type="submission" date="2016-11" db="EMBL/GenBank/DDBJ databases">
        <title>Genome sequence and comparative genomic analysis of clinical strain Elizabethkingia meningoseptica 61421 PRCM.</title>
        <authorList>
            <person name="Wang M."/>
            <person name="Hu S."/>
            <person name="Cao L."/>
            <person name="Jiang T."/>
            <person name="Zhou Y."/>
            <person name="Ming D."/>
        </authorList>
    </citation>
    <scope>NUCLEOTIDE SEQUENCE [LARGE SCALE GENOMIC DNA]</scope>
    <source>
        <strain evidence="2 3">61421 PRCM</strain>
    </source>
</reference>
<dbReference type="EMBL" id="MPOG01000019">
    <property type="protein sequence ID" value="OOH93087.1"/>
    <property type="molecule type" value="Genomic_DNA"/>
</dbReference>
<evidence type="ECO:0000313" key="3">
    <source>
        <dbReference type="Proteomes" id="UP000188947"/>
    </source>
</evidence>
<feature type="chain" id="PRO_5010720482" description="DUF4251 domain-containing protein" evidence="1">
    <location>
        <begin position="22"/>
        <end position="182"/>
    </location>
</feature>
<evidence type="ECO:0000313" key="2">
    <source>
        <dbReference type="EMBL" id="OOH93087.1"/>
    </source>
</evidence>
<dbReference type="Proteomes" id="UP000188947">
    <property type="component" value="Unassembled WGS sequence"/>
</dbReference>
<dbReference type="InterPro" id="IPR025347">
    <property type="entry name" value="DUF4251"/>
</dbReference>
<dbReference type="Pfam" id="PF14059">
    <property type="entry name" value="DUF4251"/>
    <property type="match status" value="1"/>
</dbReference>
<dbReference type="eggNOG" id="ENOG5032UD6">
    <property type="taxonomic scope" value="Bacteria"/>
</dbReference>
<gene>
    <name evidence="2" type="ORF">BMF97_16550</name>
</gene>
<proteinExistence type="predicted"/>
<dbReference type="AlphaFoldDB" id="A0A1V3TVP4"/>
<name>A0A1V3TVP4_ELIME</name>
<organism evidence="2 3">
    <name type="scientific">Elizabethkingia meningoseptica</name>
    <name type="common">Chryseobacterium meningosepticum</name>
    <dbReference type="NCBI Taxonomy" id="238"/>
    <lineage>
        <taxon>Bacteria</taxon>
        <taxon>Pseudomonadati</taxon>
        <taxon>Bacteroidota</taxon>
        <taxon>Flavobacteriia</taxon>
        <taxon>Flavobacteriales</taxon>
        <taxon>Weeksellaceae</taxon>
        <taxon>Elizabethkingia</taxon>
    </lineage>
</organism>
<keyword evidence="3" id="KW-1185">Reference proteome</keyword>
<evidence type="ECO:0008006" key="4">
    <source>
        <dbReference type="Google" id="ProtNLM"/>
    </source>
</evidence>
<evidence type="ECO:0000256" key="1">
    <source>
        <dbReference type="SAM" id="SignalP"/>
    </source>
</evidence>
<dbReference type="OrthoDB" id="1097715at2"/>
<dbReference type="RefSeq" id="WP_069215122.1">
    <property type="nucleotide sequence ID" value="NZ_CP016378.1"/>
</dbReference>
<accession>A0A1V3TVP4</accession>
<keyword evidence="1" id="KW-0732">Signal</keyword>
<comment type="caution">
    <text evidence="2">The sequence shown here is derived from an EMBL/GenBank/DDBJ whole genome shotgun (WGS) entry which is preliminary data.</text>
</comment>
<dbReference type="PROSITE" id="PS51257">
    <property type="entry name" value="PROKAR_LIPOPROTEIN"/>
    <property type="match status" value="1"/>
</dbReference>
<protein>
    <recommendedName>
        <fullName evidence="4">DUF4251 domain-containing protein</fullName>
    </recommendedName>
</protein>
<dbReference type="Gene3D" id="2.40.128.410">
    <property type="match status" value="1"/>
</dbReference>
<feature type="signal peptide" evidence="1">
    <location>
        <begin position="1"/>
        <end position="21"/>
    </location>
</feature>
<dbReference type="STRING" id="238.BBD35_06085"/>